<dbReference type="EMBL" id="BFEA01000052">
    <property type="protein sequence ID" value="GBG64655.1"/>
    <property type="molecule type" value="Genomic_DNA"/>
</dbReference>
<dbReference type="Gene3D" id="1.10.357.90">
    <property type="match status" value="1"/>
</dbReference>
<dbReference type="GO" id="GO:0003720">
    <property type="term" value="F:telomerase activity"/>
    <property type="evidence" value="ECO:0007669"/>
    <property type="project" value="InterPro"/>
</dbReference>
<organism evidence="3 4">
    <name type="scientific">Chara braunii</name>
    <name type="common">Braun's stonewort</name>
    <dbReference type="NCBI Taxonomy" id="69332"/>
    <lineage>
        <taxon>Eukaryota</taxon>
        <taxon>Viridiplantae</taxon>
        <taxon>Streptophyta</taxon>
        <taxon>Charophyceae</taxon>
        <taxon>Charales</taxon>
        <taxon>Characeae</taxon>
        <taxon>Chara</taxon>
    </lineage>
</organism>
<accession>A0A388K3P1</accession>
<evidence type="ECO:0000259" key="2">
    <source>
        <dbReference type="Pfam" id="PF21399"/>
    </source>
</evidence>
<name>A0A388K3P1_CHABU</name>
<dbReference type="PANTHER" id="PTHR12066:SF0">
    <property type="entry name" value="TELOMERASE REVERSE TRANSCRIPTASE"/>
    <property type="match status" value="1"/>
</dbReference>
<feature type="domain" description="Telomerase reverse transcriptase C-terminal extension" evidence="2">
    <location>
        <begin position="35"/>
        <end position="161"/>
    </location>
</feature>
<keyword evidence="1" id="KW-0460">Magnesium</keyword>
<comment type="subcellular location">
    <subcellularLocation>
        <location evidence="1">Nucleus</location>
    </subcellularLocation>
    <subcellularLocation>
        <location evidence="1">Chromosome</location>
        <location evidence="1">Telomere</location>
    </subcellularLocation>
</comment>
<keyword evidence="1" id="KW-0158">Chromosome</keyword>
<comment type="function">
    <text evidence="1">Telomerase is a ribonucleoprotein enzyme essential for the replication of chromosome termini in most eukaryotes. It elongates telomeres. It is a reverse transcriptase that adds simple sequence repeats to chromosome ends by copying a template sequence within the RNA component of the enzyme.</text>
</comment>
<dbReference type="Pfam" id="PF21399">
    <property type="entry name" value="TERT_C"/>
    <property type="match status" value="1"/>
</dbReference>
<sequence>MDCFCHRNDSYDHRYWGKNLSDLLTASRAANPGCNLSIKLRQYLRPKCHAIFYDTVINSPLTARLNVYQAFLLCAMKFHAHVKVLSAGTENNPAFFFKVIRCASRYMAFLIQARVTAMRKPEGPGCRGFIAKREVEWLALHAFSKILRRKQARHKKLLVMLERARDSAHYRRIASAMVDVVDIKRSSIFKCVRY</sequence>
<dbReference type="GO" id="GO:0000333">
    <property type="term" value="C:telomerase catalytic core complex"/>
    <property type="evidence" value="ECO:0007669"/>
    <property type="project" value="TreeGrafter"/>
</dbReference>
<reference evidence="3 4" key="1">
    <citation type="journal article" date="2018" name="Cell">
        <title>The Chara Genome: Secondary Complexity and Implications for Plant Terrestrialization.</title>
        <authorList>
            <person name="Nishiyama T."/>
            <person name="Sakayama H."/>
            <person name="Vries J.D."/>
            <person name="Buschmann H."/>
            <person name="Saint-Marcoux D."/>
            <person name="Ullrich K.K."/>
            <person name="Haas F.B."/>
            <person name="Vanderstraeten L."/>
            <person name="Becker D."/>
            <person name="Lang D."/>
            <person name="Vosolsobe S."/>
            <person name="Rombauts S."/>
            <person name="Wilhelmsson P.K.I."/>
            <person name="Janitza P."/>
            <person name="Kern R."/>
            <person name="Heyl A."/>
            <person name="Rumpler F."/>
            <person name="Villalobos L.I.A.C."/>
            <person name="Clay J.M."/>
            <person name="Skokan R."/>
            <person name="Toyoda A."/>
            <person name="Suzuki Y."/>
            <person name="Kagoshima H."/>
            <person name="Schijlen E."/>
            <person name="Tajeshwar N."/>
            <person name="Catarino B."/>
            <person name="Hetherington A.J."/>
            <person name="Saltykova A."/>
            <person name="Bonnot C."/>
            <person name="Breuninger H."/>
            <person name="Symeonidi A."/>
            <person name="Radhakrishnan G.V."/>
            <person name="Van Nieuwerburgh F."/>
            <person name="Deforce D."/>
            <person name="Chang C."/>
            <person name="Karol K.G."/>
            <person name="Hedrich R."/>
            <person name="Ulvskov P."/>
            <person name="Glockner G."/>
            <person name="Delwiche C.F."/>
            <person name="Petrasek J."/>
            <person name="Van de Peer Y."/>
            <person name="Friml J."/>
            <person name="Beilby M."/>
            <person name="Dolan L."/>
            <person name="Kohara Y."/>
            <person name="Sugano S."/>
            <person name="Fujiyama A."/>
            <person name="Delaux P.-M."/>
            <person name="Quint M."/>
            <person name="TheiBen G."/>
            <person name="Hagemann M."/>
            <person name="Harholt J."/>
            <person name="Dunand C."/>
            <person name="Zachgo S."/>
            <person name="Langdale J."/>
            <person name="Maumus F."/>
            <person name="Straeten D.V.D."/>
            <person name="Gould S.B."/>
            <person name="Rensing S.A."/>
        </authorList>
    </citation>
    <scope>NUCLEOTIDE SEQUENCE [LARGE SCALE GENOMIC DNA]</scope>
    <source>
        <strain evidence="3 4">S276</strain>
    </source>
</reference>
<dbReference type="PANTHER" id="PTHR12066">
    <property type="entry name" value="TELOMERASE REVERSE TRANSCRIPTASE"/>
    <property type="match status" value="1"/>
</dbReference>
<gene>
    <name evidence="3" type="ORF">CBR_g45710</name>
</gene>
<evidence type="ECO:0000313" key="4">
    <source>
        <dbReference type="Proteomes" id="UP000265515"/>
    </source>
</evidence>
<keyword evidence="1" id="KW-0479">Metal-binding</keyword>
<keyword evidence="4" id="KW-1185">Reference proteome</keyword>
<dbReference type="EC" id="2.7.7.49" evidence="1"/>
<dbReference type="GO" id="GO:0070034">
    <property type="term" value="F:telomerase RNA binding"/>
    <property type="evidence" value="ECO:0007669"/>
    <property type="project" value="TreeGrafter"/>
</dbReference>
<dbReference type="GO" id="GO:0007004">
    <property type="term" value="P:telomere maintenance via telomerase"/>
    <property type="evidence" value="ECO:0007669"/>
    <property type="project" value="TreeGrafter"/>
</dbReference>
<comment type="similarity">
    <text evidence="1">Belongs to the reverse transcriptase family. Telomerase subfamily.</text>
</comment>
<dbReference type="Proteomes" id="UP000265515">
    <property type="component" value="Unassembled WGS sequence"/>
</dbReference>
<comment type="catalytic activity">
    <reaction evidence="1">
        <text>DNA(n) + a 2'-deoxyribonucleoside 5'-triphosphate = DNA(n+1) + diphosphate</text>
        <dbReference type="Rhea" id="RHEA:22508"/>
        <dbReference type="Rhea" id="RHEA-COMP:17339"/>
        <dbReference type="Rhea" id="RHEA-COMP:17340"/>
        <dbReference type="ChEBI" id="CHEBI:33019"/>
        <dbReference type="ChEBI" id="CHEBI:61560"/>
        <dbReference type="ChEBI" id="CHEBI:173112"/>
        <dbReference type="EC" id="2.7.7.49"/>
    </reaction>
</comment>
<dbReference type="AlphaFoldDB" id="A0A388K3P1"/>
<dbReference type="GO" id="GO:0046872">
    <property type="term" value="F:metal ion binding"/>
    <property type="evidence" value="ECO:0007669"/>
    <property type="project" value="UniProtKB-KW"/>
</dbReference>
<dbReference type="GO" id="GO:0042162">
    <property type="term" value="F:telomeric DNA binding"/>
    <property type="evidence" value="ECO:0007669"/>
    <property type="project" value="TreeGrafter"/>
</dbReference>
<keyword evidence="1" id="KW-0695">RNA-directed DNA polymerase</keyword>
<protein>
    <recommendedName>
        <fullName evidence="1">Telomerase reverse transcriptase</fullName>
        <ecNumber evidence="1">2.7.7.49</ecNumber>
    </recommendedName>
    <alternativeName>
        <fullName evidence="1">Telomerase catalytic subunit</fullName>
    </alternativeName>
</protein>
<proteinExistence type="inferred from homology"/>
<dbReference type="Gramene" id="GBG64655">
    <property type="protein sequence ID" value="GBG64655"/>
    <property type="gene ID" value="CBR_g45710"/>
</dbReference>
<evidence type="ECO:0000256" key="1">
    <source>
        <dbReference type="RuleBase" id="RU365061"/>
    </source>
</evidence>
<dbReference type="InterPro" id="IPR003545">
    <property type="entry name" value="Telomerase_RT"/>
</dbReference>
<keyword evidence="1" id="KW-0539">Nucleus</keyword>
<keyword evidence="1" id="KW-0808">Transferase</keyword>
<dbReference type="OrthoDB" id="289721at2759"/>
<evidence type="ECO:0000313" key="3">
    <source>
        <dbReference type="EMBL" id="GBG64655.1"/>
    </source>
</evidence>
<dbReference type="STRING" id="69332.A0A388K3P1"/>
<comment type="caution">
    <text evidence="3">The sequence shown here is derived from an EMBL/GenBank/DDBJ whole genome shotgun (WGS) entry which is preliminary data.</text>
</comment>
<dbReference type="InterPro" id="IPR049139">
    <property type="entry name" value="TERT_C"/>
</dbReference>
<keyword evidence="1" id="KW-0548">Nucleotidyltransferase</keyword>
<keyword evidence="1" id="KW-0779">Telomere</keyword>
<dbReference type="GO" id="GO:0000781">
    <property type="term" value="C:chromosome, telomeric region"/>
    <property type="evidence" value="ECO:0007669"/>
    <property type="project" value="UniProtKB-SubCell"/>
</dbReference>